<protein>
    <submittedName>
        <fullName evidence="2">RNA recognition motif</fullName>
    </submittedName>
</protein>
<dbReference type="GO" id="GO:0003676">
    <property type="term" value="F:nucleic acid binding"/>
    <property type="evidence" value="ECO:0007669"/>
    <property type="project" value="InterPro"/>
</dbReference>
<dbReference type="SUPFAM" id="SSF54928">
    <property type="entry name" value="RNA-binding domain, RBD"/>
    <property type="match status" value="1"/>
</dbReference>
<dbReference type="InterPro" id="IPR035979">
    <property type="entry name" value="RBD_domain_sf"/>
</dbReference>
<evidence type="ECO:0000256" key="1">
    <source>
        <dbReference type="SAM" id="MobiDB-lite"/>
    </source>
</evidence>
<organism evidence="2 3">
    <name type="scientific">Senna tora</name>
    <dbReference type="NCBI Taxonomy" id="362788"/>
    <lineage>
        <taxon>Eukaryota</taxon>
        <taxon>Viridiplantae</taxon>
        <taxon>Streptophyta</taxon>
        <taxon>Embryophyta</taxon>
        <taxon>Tracheophyta</taxon>
        <taxon>Spermatophyta</taxon>
        <taxon>Magnoliopsida</taxon>
        <taxon>eudicotyledons</taxon>
        <taxon>Gunneridae</taxon>
        <taxon>Pentapetalae</taxon>
        <taxon>rosids</taxon>
        <taxon>fabids</taxon>
        <taxon>Fabales</taxon>
        <taxon>Fabaceae</taxon>
        <taxon>Caesalpinioideae</taxon>
        <taxon>Cassia clade</taxon>
        <taxon>Senna</taxon>
    </lineage>
</organism>
<dbReference type="AlphaFoldDB" id="A0A834WRJ1"/>
<feature type="compositionally biased region" description="Acidic residues" evidence="1">
    <location>
        <begin position="58"/>
        <end position="75"/>
    </location>
</feature>
<dbReference type="CDD" id="cd00590">
    <property type="entry name" value="RRM_SF"/>
    <property type="match status" value="1"/>
</dbReference>
<dbReference type="PANTHER" id="PTHR37200">
    <property type="entry name" value="RNA-BINDING (RRM/RBD/RNP MOTIFS) FAMILY PROTEIN"/>
    <property type="match status" value="1"/>
</dbReference>
<feature type="region of interest" description="Disordered" evidence="1">
    <location>
        <begin position="343"/>
        <end position="367"/>
    </location>
</feature>
<dbReference type="OrthoDB" id="1912879at2759"/>
<evidence type="ECO:0000313" key="3">
    <source>
        <dbReference type="Proteomes" id="UP000634136"/>
    </source>
</evidence>
<feature type="region of interest" description="Disordered" evidence="1">
    <location>
        <begin position="268"/>
        <end position="295"/>
    </location>
</feature>
<reference evidence="2" key="1">
    <citation type="submission" date="2020-09" db="EMBL/GenBank/DDBJ databases">
        <title>Genome-Enabled Discovery of Anthraquinone Biosynthesis in Senna tora.</title>
        <authorList>
            <person name="Kang S.-H."/>
            <person name="Pandey R.P."/>
            <person name="Lee C.-M."/>
            <person name="Sim J.-S."/>
            <person name="Jeong J.-T."/>
            <person name="Choi B.-S."/>
            <person name="Jung M."/>
            <person name="Ginzburg D."/>
            <person name="Zhao K."/>
            <person name="Won S.Y."/>
            <person name="Oh T.-J."/>
            <person name="Yu Y."/>
            <person name="Kim N.-H."/>
            <person name="Lee O.R."/>
            <person name="Lee T.-H."/>
            <person name="Bashyal P."/>
            <person name="Kim T.-S."/>
            <person name="Lee W.-H."/>
            <person name="Kawkins C."/>
            <person name="Kim C.-K."/>
            <person name="Kim J.S."/>
            <person name="Ahn B.O."/>
            <person name="Rhee S.Y."/>
            <person name="Sohng J.K."/>
        </authorList>
    </citation>
    <scope>NUCLEOTIDE SEQUENCE</scope>
    <source>
        <tissue evidence="2">Leaf</tissue>
    </source>
</reference>
<keyword evidence="3" id="KW-1185">Reference proteome</keyword>
<name>A0A834WRJ1_9FABA</name>
<feature type="compositionally biased region" description="Basic and acidic residues" evidence="1">
    <location>
        <begin position="345"/>
        <end position="360"/>
    </location>
</feature>
<feature type="region of interest" description="Disordered" evidence="1">
    <location>
        <begin position="56"/>
        <end position="75"/>
    </location>
</feature>
<dbReference type="PANTHER" id="PTHR37200:SF1">
    <property type="entry name" value="RNA-BINDING (RRM_RBD_RNP MOTIFS) FAMILY PROTEIN"/>
    <property type="match status" value="1"/>
</dbReference>
<proteinExistence type="predicted"/>
<comment type="caution">
    <text evidence="2">The sequence shown here is derived from an EMBL/GenBank/DDBJ whole genome shotgun (WGS) entry which is preliminary data.</text>
</comment>
<evidence type="ECO:0000313" key="2">
    <source>
        <dbReference type="EMBL" id="KAF7829401.1"/>
    </source>
</evidence>
<accession>A0A834WRJ1</accession>
<sequence length="403" mass="44612">MTLLNATQTNAAFPLAFATKVHSSFFSASTSIDLSFTFCFNSLQFQQPHGAGVVEAHDFDEDGDDSEYDGEEEDDDEGLVLPFEQMREWLKKKPRGFGEGKEYDTSIEDKLLDEISKSTQAQAANVNKLKNNPIMPVHKNDQKKKAQEVQSGVRVRLLNLPKKKNIHRDLKLAFQGIRGIVDIIPAVSGNKKTRDPVCKGFAYVVFKCEEDAARFVQLYSEQTISFGKIQKHIKCELLNDQSSASAGLESSKNLSAAPQLMVPVIEESRNEDSLTDDSAFGSWEETTSSDDSDHLHKQIYRAEEAGEDKEDVATLNVVDDGSDSVELQIESEINSLSLEQKSPAKLKEESVAKKKSSSKEKAKKVSKLDVPGSAKRLKIKEKAVLSDVFSKYGTKAAFASKDS</sequence>
<dbReference type="Gene3D" id="3.30.70.330">
    <property type="match status" value="1"/>
</dbReference>
<dbReference type="InterPro" id="IPR012677">
    <property type="entry name" value="Nucleotide-bd_a/b_plait_sf"/>
</dbReference>
<dbReference type="EMBL" id="JAAIUW010000006">
    <property type="protein sequence ID" value="KAF7829401.1"/>
    <property type="molecule type" value="Genomic_DNA"/>
</dbReference>
<dbReference type="Proteomes" id="UP000634136">
    <property type="component" value="Unassembled WGS sequence"/>
</dbReference>
<gene>
    <name evidence="2" type="ORF">G2W53_020565</name>
</gene>